<evidence type="ECO:0000256" key="1">
    <source>
        <dbReference type="ARBA" id="ARBA00004651"/>
    </source>
</evidence>
<feature type="transmembrane region" description="Helical" evidence="6">
    <location>
        <begin position="471"/>
        <end position="488"/>
    </location>
</feature>
<dbReference type="Proteomes" id="UP000606494">
    <property type="component" value="Unassembled WGS sequence"/>
</dbReference>
<gene>
    <name evidence="7" type="ORF">H8B17_19550</name>
</gene>
<feature type="transmembrane region" description="Helical" evidence="6">
    <location>
        <begin position="190"/>
        <end position="210"/>
    </location>
</feature>
<dbReference type="EMBL" id="JACNYK010000008">
    <property type="protein sequence ID" value="MBD1427781.1"/>
    <property type="molecule type" value="Genomic_DNA"/>
</dbReference>
<organism evidence="7 8">
    <name type="scientific">Sphingobacterium arenae</name>
    <dbReference type="NCBI Taxonomy" id="1280598"/>
    <lineage>
        <taxon>Bacteria</taxon>
        <taxon>Pseudomonadati</taxon>
        <taxon>Bacteroidota</taxon>
        <taxon>Sphingobacteriia</taxon>
        <taxon>Sphingobacteriales</taxon>
        <taxon>Sphingobacteriaceae</taxon>
        <taxon>Sphingobacterium</taxon>
    </lineage>
</organism>
<evidence type="ECO:0000313" key="8">
    <source>
        <dbReference type="Proteomes" id="UP000606494"/>
    </source>
</evidence>
<feature type="transmembrane region" description="Helical" evidence="6">
    <location>
        <begin position="133"/>
        <end position="153"/>
    </location>
</feature>
<evidence type="ECO:0000256" key="3">
    <source>
        <dbReference type="ARBA" id="ARBA00022692"/>
    </source>
</evidence>
<feature type="transmembrane region" description="Helical" evidence="6">
    <location>
        <begin position="406"/>
        <end position="427"/>
    </location>
</feature>
<evidence type="ECO:0000313" key="7">
    <source>
        <dbReference type="EMBL" id="MBD1427781.1"/>
    </source>
</evidence>
<feature type="transmembrane region" description="Helical" evidence="6">
    <location>
        <begin position="279"/>
        <end position="296"/>
    </location>
</feature>
<dbReference type="InterPro" id="IPR002528">
    <property type="entry name" value="MATE_fam"/>
</dbReference>
<accession>A0ABR7Y906</accession>
<reference evidence="7 8" key="1">
    <citation type="submission" date="2020-08" db="EMBL/GenBank/DDBJ databases">
        <title>Sphingobacterium sp. DN00404 isolated from aquaculture water.</title>
        <authorList>
            <person name="Zhang M."/>
        </authorList>
    </citation>
    <scope>NUCLEOTIDE SEQUENCE [LARGE SCALE GENOMIC DNA]</scope>
    <source>
        <strain evidence="7 8">KCTC 32294</strain>
    </source>
</reference>
<keyword evidence="2" id="KW-1003">Cell membrane</keyword>
<evidence type="ECO:0000256" key="4">
    <source>
        <dbReference type="ARBA" id="ARBA00022989"/>
    </source>
</evidence>
<feature type="transmembrane region" description="Helical" evidence="6">
    <location>
        <begin position="12"/>
        <end position="33"/>
    </location>
</feature>
<keyword evidence="8" id="KW-1185">Reference proteome</keyword>
<dbReference type="RefSeq" id="WP_190310928.1">
    <property type="nucleotide sequence ID" value="NZ_JACNYK010000008.1"/>
</dbReference>
<evidence type="ECO:0000256" key="6">
    <source>
        <dbReference type="SAM" id="Phobius"/>
    </source>
</evidence>
<keyword evidence="4 6" id="KW-1133">Transmembrane helix</keyword>
<evidence type="ECO:0008006" key="9">
    <source>
        <dbReference type="Google" id="ProtNLM"/>
    </source>
</evidence>
<evidence type="ECO:0000256" key="5">
    <source>
        <dbReference type="ARBA" id="ARBA00023136"/>
    </source>
</evidence>
<evidence type="ECO:0000256" key="2">
    <source>
        <dbReference type="ARBA" id="ARBA00022475"/>
    </source>
</evidence>
<keyword evidence="3 6" id="KW-0812">Transmembrane</keyword>
<dbReference type="InterPro" id="IPR050833">
    <property type="entry name" value="Poly_Biosynth_Transport"/>
</dbReference>
<dbReference type="Pfam" id="PF01554">
    <property type="entry name" value="MatE"/>
    <property type="match status" value="1"/>
</dbReference>
<feature type="transmembrane region" description="Helical" evidence="6">
    <location>
        <begin position="380"/>
        <end position="400"/>
    </location>
</feature>
<keyword evidence="5 6" id="KW-0472">Membrane</keyword>
<feature type="transmembrane region" description="Helical" evidence="6">
    <location>
        <begin position="448"/>
        <end position="465"/>
    </location>
</feature>
<feature type="transmembrane region" description="Helical" evidence="6">
    <location>
        <begin position="88"/>
        <end position="113"/>
    </location>
</feature>
<sequence>MGDRTAASERVAINTVILYLKMLLTICVSLYSTRIVLSSLGVSDYGIFNLIAGVITMLSFLNAAMASATQRFLSFYHGRENFSVRKKVFINSWILHLVLGVFVVFFLLILSQFLFDGFLNIPSERVPMAKTVYLYMAVSVFFTIVSVPFTALLNAHENMLWIAIVNILEAIMKLIIALSLNYFIASERLAHYGLFMAGVTFISFLLYALYTLKKYEECTILNYKYDKLLMKNLGGFAGWNLFGSACVVGRNQGIAIVLNVFFGTIVSAAYGIANQVAGQLVFFSATLLKAINPQIMKSEGVSDRKRMLKLSMMASKLGFFLVSFIAIPAIFEMPSILRLWLKDVPEYTVAFCSLYLITTLINQTTIGLQSAIQATGRIRAYQLVIGGVVLMNVPVSYILLKQGLPPHSVLVCAVFIESIACAFRIYFLKVQANLSIRLYVDRVFSKEIIPAIVILSVCLIITTLFDFELRLLITFPVSIIAFFISVYYTGFCDDEKQLVTNMIHKILKK</sequence>
<protein>
    <recommendedName>
        <fullName evidence="9">Na+-driven multidrug efflux pump</fullName>
    </recommendedName>
</protein>
<comment type="caution">
    <text evidence="7">The sequence shown here is derived from an EMBL/GenBank/DDBJ whole genome shotgun (WGS) entry which is preliminary data.</text>
</comment>
<dbReference type="PANTHER" id="PTHR30250:SF26">
    <property type="entry name" value="PSMA PROTEIN"/>
    <property type="match status" value="1"/>
</dbReference>
<proteinExistence type="predicted"/>
<feature type="transmembrane region" description="Helical" evidence="6">
    <location>
        <begin position="160"/>
        <end position="184"/>
    </location>
</feature>
<feature type="transmembrane region" description="Helical" evidence="6">
    <location>
        <begin position="45"/>
        <end position="67"/>
    </location>
</feature>
<comment type="subcellular location">
    <subcellularLocation>
        <location evidence="1">Cell membrane</location>
        <topology evidence="1">Multi-pass membrane protein</topology>
    </subcellularLocation>
</comment>
<feature type="transmembrane region" description="Helical" evidence="6">
    <location>
        <begin position="317"/>
        <end position="341"/>
    </location>
</feature>
<feature type="transmembrane region" description="Helical" evidence="6">
    <location>
        <begin position="347"/>
        <end position="368"/>
    </location>
</feature>
<dbReference type="PANTHER" id="PTHR30250">
    <property type="entry name" value="PST FAMILY PREDICTED COLANIC ACID TRANSPORTER"/>
    <property type="match status" value="1"/>
</dbReference>
<name>A0ABR7Y906_9SPHI</name>